<evidence type="ECO:0000259" key="6">
    <source>
        <dbReference type="Pfam" id="PF17289"/>
    </source>
</evidence>
<dbReference type="EMBL" id="LR796695">
    <property type="protein sequence ID" value="CAB4159783.1"/>
    <property type="molecule type" value="Genomic_DNA"/>
</dbReference>
<dbReference type="GO" id="GO:0005524">
    <property type="term" value="F:ATP binding"/>
    <property type="evidence" value="ECO:0007669"/>
    <property type="project" value="UniProtKB-KW"/>
</dbReference>
<sequence>MASNRERLALLLERERRRAQGDLYTFARWMFRARKGYAWQEARHHQLICDALMRVFRGECRRLIINVPPRYSKTELAVVNFVAWALGKVPDAEFIHASYSGVLAGNNSANARELVEHDEFRRIFDTRIASDAKAHWTTTEGGVMYATGAGGTITGFGAGKHRPGFGGAIIIDDPHKADEASSDKIRQGVIDWFQTTLESRKNSPDTPIIVIMQRLHEKDLAGWLLGDRGADLTGPPVAGGNGEVWEHLCLSAWNDDGSPLWPAKHSAADLQRMEKAAPYVFAGQYRQRPAPPSGGIFKPDLMPVVDAIPGGRVVRWCRGWDLGASEGGDFTAGVKLGELQDGRHIVVGVVREQFEPAPRDALIKTTADNDGRGAGKQSLPQDPGQAGKSQVAELAKKLAGHSLHFSPESGDKVTRATPFASQCNVGNVLLLRAPWNDAFVEELRLFPNGSYDDQVDAASRAYNALLGPQAGIFT</sequence>
<feature type="domain" description="Terminase large subunit gp17-like C-terminal" evidence="6">
    <location>
        <begin position="318"/>
        <end position="464"/>
    </location>
</feature>
<evidence type="ECO:0000256" key="5">
    <source>
        <dbReference type="SAM" id="MobiDB-lite"/>
    </source>
</evidence>
<keyword evidence="1" id="KW-1188">Viral release from host cell</keyword>
<keyword evidence="4" id="KW-0231">Viral genome packaging</keyword>
<evidence type="ECO:0000256" key="4">
    <source>
        <dbReference type="ARBA" id="ARBA00023219"/>
    </source>
</evidence>
<accession>A0A6J5NLJ6</accession>
<gene>
    <name evidence="7" type="ORF">UFOVP726_14</name>
</gene>
<keyword evidence="2" id="KW-0547">Nucleotide-binding</keyword>
<keyword evidence="3" id="KW-0067">ATP-binding</keyword>
<reference evidence="7" key="1">
    <citation type="submission" date="2020-04" db="EMBL/GenBank/DDBJ databases">
        <authorList>
            <person name="Chiriac C."/>
            <person name="Salcher M."/>
            <person name="Ghai R."/>
            <person name="Kavagutti S V."/>
        </authorList>
    </citation>
    <scope>NUCLEOTIDE SEQUENCE</scope>
</reference>
<protein>
    <submittedName>
        <fullName evidence="7">Archaeophage PsiM2, terminase large subunit</fullName>
    </submittedName>
</protein>
<dbReference type="Pfam" id="PF17289">
    <property type="entry name" value="Terminase_6C"/>
    <property type="match status" value="1"/>
</dbReference>
<evidence type="ECO:0000256" key="3">
    <source>
        <dbReference type="ARBA" id="ARBA00022840"/>
    </source>
</evidence>
<feature type="compositionally biased region" description="Basic and acidic residues" evidence="5">
    <location>
        <begin position="359"/>
        <end position="373"/>
    </location>
</feature>
<evidence type="ECO:0000256" key="2">
    <source>
        <dbReference type="ARBA" id="ARBA00022741"/>
    </source>
</evidence>
<dbReference type="InterPro" id="IPR006517">
    <property type="entry name" value="Phage_terminase_lsu-like_C"/>
</dbReference>
<dbReference type="NCBIfam" id="TIGR01630">
    <property type="entry name" value="psiM2_ORF9"/>
    <property type="match status" value="1"/>
</dbReference>
<name>A0A6J5NLJ6_9CAUD</name>
<evidence type="ECO:0000256" key="1">
    <source>
        <dbReference type="ARBA" id="ARBA00022612"/>
    </source>
</evidence>
<evidence type="ECO:0000313" key="7">
    <source>
        <dbReference type="EMBL" id="CAB4159783.1"/>
    </source>
</evidence>
<proteinExistence type="predicted"/>
<feature type="region of interest" description="Disordered" evidence="5">
    <location>
        <begin position="359"/>
        <end position="391"/>
    </location>
</feature>
<organism evidence="7">
    <name type="scientific">uncultured Caudovirales phage</name>
    <dbReference type="NCBI Taxonomy" id="2100421"/>
    <lineage>
        <taxon>Viruses</taxon>
        <taxon>Duplodnaviria</taxon>
        <taxon>Heunggongvirae</taxon>
        <taxon>Uroviricota</taxon>
        <taxon>Caudoviricetes</taxon>
        <taxon>Peduoviridae</taxon>
        <taxon>Maltschvirus</taxon>
        <taxon>Maltschvirus maltsch</taxon>
    </lineage>
</organism>
<dbReference type="InterPro" id="IPR035421">
    <property type="entry name" value="Terminase_6C"/>
</dbReference>